<evidence type="ECO:0000256" key="3">
    <source>
        <dbReference type="ARBA" id="ARBA00022692"/>
    </source>
</evidence>
<feature type="transmembrane region" description="Helical" evidence="6">
    <location>
        <begin position="237"/>
        <end position="264"/>
    </location>
</feature>
<name>A0ABD4T856_9CYAN</name>
<dbReference type="PANTHER" id="PTHR39087:SF2">
    <property type="entry name" value="UPF0104 MEMBRANE PROTEIN MJ1595"/>
    <property type="match status" value="1"/>
</dbReference>
<evidence type="ECO:0000256" key="1">
    <source>
        <dbReference type="ARBA" id="ARBA00004651"/>
    </source>
</evidence>
<comment type="caution">
    <text evidence="7">The sequence shown here is derived from an EMBL/GenBank/DDBJ whole genome shotgun (WGS) entry which is preliminary data.</text>
</comment>
<dbReference type="NCBIfam" id="TIGR00374">
    <property type="entry name" value="flippase-like domain"/>
    <property type="match status" value="1"/>
</dbReference>
<keyword evidence="2" id="KW-1003">Cell membrane</keyword>
<feature type="transmembrane region" description="Helical" evidence="6">
    <location>
        <begin position="52"/>
        <end position="68"/>
    </location>
</feature>
<dbReference type="Pfam" id="PF03706">
    <property type="entry name" value="LPG_synthase_TM"/>
    <property type="match status" value="1"/>
</dbReference>
<comment type="subcellular location">
    <subcellularLocation>
        <location evidence="1">Cell membrane</location>
        <topology evidence="1">Multi-pass membrane protein</topology>
    </subcellularLocation>
</comment>
<accession>A0ABD4T856</accession>
<reference evidence="7 8" key="1">
    <citation type="journal article" date="2015" name="Genome Announc.">
        <title>Draft Genome Sequence of Filamentous Marine Cyanobacterium Lyngbya confervoides Strain BDU141951.</title>
        <authorList>
            <person name="Chandrababunaidu M.M."/>
            <person name="Sen D."/>
            <person name="Tripathy S."/>
        </authorList>
    </citation>
    <scope>NUCLEOTIDE SEQUENCE [LARGE SCALE GENOMIC DNA]</scope>
    <source>
        <strain evidence="7 8">BDU141951</strain>
    </source>
</reference>
<evidence type="ECO:0000256" key="4">
    <source>
        <dbReference type="ARBA" id="ARBA00022989"/>
    </source>
</evidence>
<dbReference type="GO" id="GO:0005886">
    <property type="term" value="C:plasma membrane"/>
    <property type="evidence" value="ECO:0007669"/>
    <property type="project" value="UniProtKB-SubCell"/>
</dbReference>
<keyword evidence="5 6" id="KW-0472">Membrane</keyword>
<gene>
    <name evidence="7" type="ORF">QQ91_0017850</name>
</gene>
<dbReference type="EMBL" id="JTHE03000103">
    <property type="protein sequence ID" value="MCM1984690.1"/>
    <property type="molecule type" value="Genomic_DNA"/>
</dbReference>
<proteinExistence type="predicted"/>
<dbReference type="PANTHER" id="PTHR39087">
    <property type="entry name" value="UPF0104 MEMBRANE PROTEIN MJ1595"/>
    <property type="match status" value="1"/>
</dbReference>
<dbReference type="RefSeq" id="WP_166276791.1">
    <property type="nucleotide sequence ID" value="NZ_JTHE03000103.1"/>
</dbReference>
<dbReference type="AlphaFoldDB" id="A0ABD4T856"/>
<keyword evidence="4 6" id="KW-1133">Transmembrane helix</keyword>
<sequence>MTTPTPPTSSRGLQGSFRNLALGLACGTFFLTLAFRRTSWRAVVSAIEPVDHRFILYGIFIYSLYLLARTWRWSFLLAERTEQRPFLSLLRAVTWGTAANAVIPHSGELLRALTTRSPLGLSVSSILGSIAAERFYDFAAVIAITGWTLLLQTQAPQILSDALVALAMMGLVILVPLAILAVPNPLRGSLIRLLAHLLPQRWSQKVSHQLKEIGTGIGAAFAHAHLLPIGLLSLVQWVLVAGCITCSLAAFGLNLPIWAGLVILPITIAGLTLPSAPAYLGTMQVCFIAGLSPFGISDDQAIAASMIYLSIVTFPILIGAGVWYLIHLALYRQNL</sequence>
<keyword evidence="3 6" id="KW-0812">Transmembrane</keyword>
<evidence type="ECO:0000256" key="6">
    <source>
        <dbReference type="SAM" id="Phobius"/>
    </source>
</evidence>
<dbReference type="Proteomes" id="UP000031561">
    <property type="component" value="Unassembled WGS sequence"/>
</dbReference>
<feature type="transmembrane region" description="Helical" evidence="6">
    <location>
        <begin position="302"/>
        <end position="326"/>
    </location>
</feature>
<evidence type="ECO:0000256" key="5">
    <source>
        <dbReference type="ARBA" id="ARBA00023136"/>
    </source>
</evidence>
<organism evidence="7 8">
    <name type="scientific">Lyngbya confervoides BDU141951</name>
    <dbReference type="NCBI Taxonomy" id="1574623"/>
    <lineage>
        <taxon>Bacteria</taxon>
        <taxon>Bacillati</taxon>
        <taxon>Cyanobacteriota</taxon>
        <taxon>Cyanophyceae</taxon>
        <taxon>Oscillatoriophycideae</taxon>
        <taxon>Oscillatoriales</taxon>
        <taxon>Microcoleaceae</taxon>
        <taxon>Lyngbya</taxon>
    </lineage>
</organism>
<evidence type="ECO:0000313" key="7">
    <source>
        <dbReference type="EMBL" id="MCM1984690.1"/>
    </source>
</evidence>
<feature type="transmembrane region" description="Helical" evidence="6">
    <location>
        <begin position="126"/>
        <end position="150"/>
    </location>
</feature>
<protein>
    <submittedName>
        <fullName evidence="7">Flippase-like domain-containing protein</fullName>
    </submittedName>
</protein>
<evidence type="ECO:0000256" key="2">
    <source>
        <dbReference type="ARBA" id="ARBA00022475"/>
    </source>
</evidence>
<dbReference type="InterPro" id="IPR022791">
    <property type="entry name" value="L-PG_synthase/AglD"/>
</dbReference>
<keyword evidence="8" id="KW-1185">Reference proteome</keyword>
<feature type="transmembrane region" description="Helical" evidence="6">
    <location>
        <begin position="162"/>
        <end position="182"/>
    </location>
</feature>
<evidence type="ECO:0000313" key="8">
    <source>
        <dbReference type="Proteomes" id="UP000031561"/>
    </source>
</evidence>
<feature type="transmembrane region" description="Helical" evidence="6">
    <location>
        <begin position="276"/>
        <end position="296"/>
    </location>
</feature>